<evidence type="ECO:0000313" key="2">
    <source>
        <dbReference type="EMBL" id="SJK99872.1"/>
    </source>
</evidence>
<reference evidence="3" key="1">
    <citation type="journal article" date="2017" name="Nat. Ecol. Evol.">
        <title>Genome expansion and lineage-specific genetic innovations in the forest pathogenic fungi Armillaria.</title>
        <authorList>
            <person name="Sipos G."/>
            <person name="Prasanna A.N."/>
            <person name="Walter M.C."/>
            <person name="O'Connor E."/>
            <person name="Balint B."/>
            <person name="Krizsan K."/>
            <person name="Kiss B."/>
            <person name="Hess J."/>
            <person name="Varga T."/>
            <person name="Slot J."/>
            <person name="Riley R."/>
            <person name="Boka B."/>
            <person name="Rigling D."/>
            <person name="Barry K."/>
            <person name="Lee J."/>
            <person name="Mihaltcheva S."/>
            <person name="LaButti K."/>
            <person name="Lipzen A."/>
            <person name="Waldron R."/>
            <person name="Moloney N.M."/>
            <person name="Sperisen C."/>
            <person name="Kredics L."/>
            <person name="Vagvoelgyi C."/>
            <person name="Patrignani A."/>
            <person name="Fitzpatrick D."/>
            <person name="Nagy I."/>
            <person name="Doyle S."/>
            <person name="Anderson J.B."/>
            <person name="Grigoriev I.V."/>
            <person name="Gueldener U."/>
            <person name="Muensterkoetter M."/>
            <person name="Nagy L.G."/>
        </authorList>
    </citation>
    <scope>NUCLEOTIDE SEQUENCE [LARGE SCALE GENOMIC DNA]</scope>
    <source>
        <strain evidence="3">C18/9</strain>
    </source>
</reference>
<sequence>MSESLEQLRHAKREVQHTYKR</sequence>
<organism evidence="2 3">
    <name type="scientific">Armillaria ostoyae</name>
    <name type="common">Armillaria root rot fungus</name>
    <dbReference type="NCBI Taxonomy" id="47428"/>
    <lineage>
        <taxon>Eukaryota</taxon>
        <taxon>Fungi</taxon>
        <taxon>Dikarya</taxon>
        <taxon>Basidiomycota</taxon>
        <taxon>Agaricomycotina</taxon>
        <taxon>Agaricomycetes</taxon>
        <taxon>Agaricomycetidae</taxon>
        <taxon>Agaricales</taxon>
        <taxon>Marasmiineae</taxon>
        <taxon>Physalacriaceae</taxon>
        <taxon>Armillaria</taxon>
    </lineage>
</organism>
<protein>
    <submittedName>
        <fullName evidence="2">Uncharacterized protein</fullName>
    </submittedName>
</protein>
<feature type="region of interest" description="Disordered" evidence="1">
    <location>
        <begin position="1"/>
        <end position="21"/>
    </location>
</feature>
<accession>A0A284QTS0</accession>
<proteinExistence type="predicted"/>
<name>A0A284QTS0_ARMOS</name>
<keyword evidence="3" id="KW-1185">Reference proteome</keyword>
<gene>
    <name evidence="2" type="ORF">ARMOST_03183</name>
</gene>
<evidence type="ECO:0000313" key="3">
    <source>
        <dbReference type="Proteomes" id="UP000219338"/>
    </source>
</evidence>
<dbReference type="AlphaFoldDB" id="A0A284QTS0"/>
<evidence type="ECO:0000256" key="1">
    <source>
        <dbReference type="SAM" id="MobiDB-lite"/>
    </source>
</evidence>
<dbReference type="Proteomes" id="UP000219338">
    <property type="component" value="Unassembled WGS sequence"/>
</dbReference>
<dbReference type="EMBL" id="FUEG01000002">
    <property type="protein sequence ID" value="SJK99872.1"/>
    <property type="molecule type" value="Genomic_DNA"/>
</dbReference>